<dbReference type="NCBIfam" id="TIGR01730">
    <property type="entry name" value="RND_mfp"/>
    <property type="match status" value="1"/>
</dbReference>
<feature type="chain" id="PRO_5039915533" evidence="2">
    <location>
        <begin position="17"/>
        <end position="362"/>
    </location>
</feature>
<name>A0A9J7BQE7_9BACT</name>
<dbReference type="GO" id="GO:0015562">
    <property type="term" value="F:efflux transmembrane transporter activity"/>
    <property type="evidence" value="ECO:0007669"/>
    <property type="project" value="TreeGrafter"/>
</dbReference>
<evidence type="ECO:0000256" key="1">
    <source>
        <dbReference type="ARBA" id="ARBA00009477"/>
    </source>
</evidence>
<dbReference type="GO" id="GO:1990281">
    <property type="term" value="C:efflux pump complex"/>
    <property type="evidence" value="ECO:0007669"/>
    <property type="project" value="TreeGrafter"/>
</dbReference>
<protein>
    <submittedName>
        <fullName evidence="4">Efflux RND transporter periplasmic adaptor subunit</fullName>
    </submittedName>
</protein>
<organism evidence="4 5">
    <name type="scientific">Occallatibacter riparius</name>
    <dbReference type="NCBI Taxonomy" id="1002689"/>
    <lineage>
        <taxon>Bacteria</taxon>
        <taxon>Pseudomonadati</taxon>
        <taxon>Acidobacteriota</taxon>
        <taxon>Terriglobia</taxon>
        <taxon>Terriglobales</taxon>
        <taxon>Acidobacteriaceae</taxon>
        <taxon>Occallatibacter</taxon>
    </lineage>
</organism>
<dbReference type="Gene3D" id="1.10.287.470">
    <property type="entry name" value="Helix hairpin bin"/>
    <property type="match status" value="1"/>
</dbReference>
<proteinExistence type="inferred from homology"/>
<gene>
    <name evidence="4" type="ORF">MOP44_03945</name>
</gene>
<evidence type="ECO:0000313" key="5">
    <source>
        <dbReference type="Proteomes" id="UP001059380"/>
    </source>
</evidence>
<dbReference type="AlphaFoldDB" id="A0A9J7BQE7"/>
<evidence type="ECO:0000259" key="3">
    <source>
        <dbReference type="Pfam" id="PF25917"/>
    </source>
</evidence>
<dbReference type="RefSeq" id="WP_260794614.1">
    <property type="nucleotide sequence ID" value="NZ_CP093313.1"/>
</dbReference>
<dbReference type="SUPFAM" id="SSF111369">
    <property type="entry name" value="HlyD-like secretion proteins"/>
    <property type="match status" value="1"/>
</dbReference>
<keyword evidence="5" id="KW-1185">Reference proteome</keyword>
<comment type="similarity">
    <text evidence="1">Belongs to the membrane fusion protein (MFP) (TC 8.A.1) family.</text>
</comment>
<feature type="signal peptide" evidence="2">
    <location>
        <begin position="1"/>
        <end position="16"/>
    </location>
</feature>
<dbReference type="EMBL" id="CP093313">
    <property type="protein sequence ID" value="UWZ85100.1"/>
    <property type="molecule type" value="Genomic_DNA"/>
</dbReference>
<dbReference type="InterPro" id="IPR006143">
    <property type="entry name" value="RND_pump_MFP"/>
</dbReference>
<dbReference type="Gene3D" id="2.40.420.20">
    <property type="match status" value="1"/>
</dbReference>
<evidence type="ECO:0000256" key="2">
    <source>
        <dbReference type="SAM" id="SignalP"/>
    </source>
</evidence>
<dbReference type="InterPro" id="IPR058625">
    <property type="entry name" value="MdtA-like_BSH"/>
</dbReference>
<dbReference type="Proteomes" id="UP001059380">
    <property type="component" value="Chromosome"/>
</dbReference>
<dbReference type="PANTHER" id="PTHR30469">
    <property type="entry name" value="MULTIDRUG RESISTANCE PROTEIN MDTA"/>
    <property type="match status" value="1"/>
</dbReference>
<feature type="domain" description="Multidrug resistance protein MdtA-like barrel-sandwich hybrid" evidence="3">
    <location>
        <begin position="62"/>
        <end position="197"/>
    </location>
</feature>
<dbReference type="PROSITE" id="PS51257">
    <property type="entry name" value="PROKAR_LIPOPROTEIN"/>
    <property type="match status" value="1"/>
</dbReference>
<sequence>MLRRLAGIGCVVVALAAVGCKQKAAPVAAQSGMQAMPVQTVAVTMQPVPQSSEYVGTIKSRRSATLQPQVDGRLTGITVKSGDRVKSGQVMMTIDPLHQQASVDTQQATERQKKAMYDYNTAQLDRQKKLFEAGIISRELFDQAQQAYDNSKADYESAVASRKTQEEQLAYYTIRAPFDGIVGDVPVHVGDYVSSTTVLTTVDENKDLEAYIYIPTERAGQLRPGLEVNVMDTNGNQLEKTSIDFISPQVDNSLQGILVKAPVHFGREKLRNSQLVKVQVVWNTAPTAVVPVLAVMRQGGQPFVFVAREQGGKYLAAQTPVTLGDTVGNNYAVTSGLQSGEKVIVSSTQFLTNGAPVILIPG</sequence>
<dbReference type="Gene3D" id="2.40.30.170">
    <property type="match status" value="1"/>
</dbReference>
<dbReference type="Gene3D" id="2.40.50.100">
    <property type="match status" value="1"/>
</dbReference>
<evidence type="ECO:0000313" key="4">
    <source>
        <dbReference type="EMBL" id="UWZ85100.1"/>
    </source>
</evidence>
<dbReference type="KEGG" id="orp:MOP44_03945"/>
<keyword evidence="2" id="KW-0732">Signal</keyword>
<accession>A0A9J7BQE7</accession>
<reference evidence="4" key="1">
    <citation type="submission" date="2021-04" db="EMBL/GenBank/DDBJ databases">
        <title>Phylogenetic analysis of Acidobacteriaceae.</title>
        <authorList>
            <person name="Qiu L."/>
            <person name="Zhang Q."/>
        </authorList>
    </citation>
    <scope>NUCLEOTIDE SEQUENCE</scope>
    <source>
        <strain evidence="4">DSM 25168</strain>
    </source>
</reference>
<dbReference type="PANTHER" id="PTHR30469:SF39">
    <property type="entry name" value="SLL0180 PROTEIN"/>
    <property type="match status" value="1"/>
</dbReference>
<dbReference type="Pfam" id="PF25917">
    <property type="entry name" value="BSH_RND"/>
    <property type="match status" value="1"/>
</dbReference>